<dbReference type="Pfam" id="PF02136">
    <property type="entry name" value="NTF2"/>
    <property type="match status" value="1"/>
</dbReference>
<dbReference type="Proteomes" id="UP001372834">
    <property type="component" value="Unassembled WGS sequence"/>
</dbReference>
<dbReference type="FunFam" id="3.10.450.50:FF:000015">
    <property type="entry name" value="Ras GTPase-activating protein-binding protein 2"/>
    <property type="match status" value="1"/>
</dbReference>
<dbReference type="GO" id="GO:1990904">
    <property type="term" value="C:ribonucleoprotein complex"/>
    <property type="evidence" value="ECO:0007669"/>
    <property type="project" value="TreeGrafter"/>
</dbReference>
<dbReference type="PROSITE" id="PS50102">
    <property type="entry name" value="RRM"/>
    <property type="match status" value="1"/>
</dbReference>
<feature type="compositionally biased region" description="Basic and acidic residues" evidence="4">
    <location>
        <begin position="193"/>
        <end position="206"/>
    </location>
</feature>
<dbReference type="SMART" id="SM00360">
    <property type="entry name" value="RRM"/>
    <property type="match status" value="1"/>
</dbReference>
<dbReference type="InterPro" id="IPR018222">
    <property type="entry name" value="Nuclear_transport_factor_2_euk"/>
</dbReference>
<organism evidence="7 8">
    <name type="scientific">Polyplax serrata</name>
    <name type="common">Common mouse louse</name>
    <dbReference type="NCBI Taxonomy" id="468196"/>
    <lineage>
        <taxon>Eukaryota</taxon>
        <taxon>Metazoa</taxon>
        <taxon>Ecdysozoa</taxon>
        <taxon>Arthropoda</taxon>
        <taxon>Hexapoda</taxon>
        <taxon>Insecta</taxon>
        <taxon>Pterygota</taxon>
        <taxon>Neoptera</taxon>
        <taxon>Paraneoptera</taxon>
        <taxon>Psocodea</taxon>
        <taxon>Troctomorpha</taxon>
        <taxon>Phthiraptera</taxon>
        <taxon>Anoplura</taxon>
        <taxon>Polyplacidae</taxon>
        <taxon>Polyplax</taxon>
    </lineage>
</organism>
<dbReference type="InterPro" id="IPR035979">
    <property type="entry name" value="RBD_domain_sf"/>
</dbReference>
<dbReference type="InterPro" id="IPR000504">
    <property type="entry name" value="RRM_dom"/>
</dbReference>
<feature type="domain" description="NTF2" evidence="6">
    <location>
        <begin position="67"/>
        <end position="181"/>
    </location>
</feature>
<dbReference type="InterPro" id="IPR002075">
    <property type="entry name" value="NTF2_dom"/>
</dbReference>
<name>A0AAN8XT60_POLSC</name>
<dbReference type="PANTHER" id="PTHR10693">
    <property type="entry name" value="RAS GTPASE-ACTIVATING PROTEIN-BINDING PROTEIN"/>
    <property type="match status" value="1"/>
</dbReference>
<feature type="region of interest" description="Disordered" evidence="4">
    <location>
        <begin position="384"/>
        <end position="459"/>
    </location>
</feature>
<gene>
    <name evidence="7" type="ORF">RUM43_001011</name>
</gene>
<feature type="compositionally biased region" description="Low complexity" evidence="4">
    <location>
        <begin position="402"/>
        <end position="416"/>
    </location>
</feature>
<sequence>MYLEINLLSPLEKVAQAITEFHFQFLFEHHKDLSVTSYYCSRKNLHIYQFNSKLVMVMEAIPSPDAVGREFVRQYYTLLNRAPTHAHRFYNSNSYFVHGAMSKPAIGQKQIHQKIQQLNFRDCHAKISQVDSQATLGNGLVVQVSGELSNDGEPMRRFTQTFVLGTHSPRMYYVHNDIFRYQDMLLSDEEGETQPRDDDADQHQDVQPDGQTAGNIQYFNTSTSAPVEAPMAPNPGTGQNVSLNGTALHNENLQAGQTPHVPQQEPTPVINGRVVDLNIVNDVNDVNYMLASQTNAQPDMKSPKEKINRTAANKVVEPEDAAPNEQDTTQNESEGFAGEIQEMNIVTEVSNEPKTYANLLKMDRVGSGLSSTSSATVINRSTPIFNAMSGSGQRLDENTQQGRPPRAPVRGGPTRGNNRKERSSGPSRSSFNDDGGTLVGNNTADNQERRRNPVQYNDNHQLFMGNLPLDATEEELRELFSKFGTIVDLRIHSKTSSGTKGPPGSRVPNYGFITFENPQSVQEVLNSKPICFPKEGGIKLNVEEKKIKPRSSIPPQGGGGSGGGGGGSNSTGGGGSAGGNESNWSAGRAPPRGGPSTRGSRGGGARGNFARDSRGPPPNQRSNFTPRR</sequence>
<evidence type="ECO:0000256" key="1">
    <source>
        <dbReference type="ARBA" id="ARBA00004210"/>
    </source>
</evidence>
<dbReference type="InterPro" id="IPR012677">
    <property type="entry name" value="Nucleotide-bd_a/b_plait_sf"/>
</dbReference>
<dbReference type="PANTHER" id="PTHR10693:SF20">
    <property type="entry name" value="AT27578P"/>
    <property type="match status" value="1"/>
</dbReference>
<dbReference type="EMBL" id="JAWJWE010000001">
    <property type="protein sequence ID" value="KAK6644742.1"/>
    <property type="molecule type" value="Genomic_DNA"/>
</dbReference>
<dbReference type="AlphaFoldDB" id="A0AAN8XT60"/>
<feature type="region of interest" description="Disordered" evidence="4">
    <location>
        <begin position="542"/>
        <end position="628"/>
    </location>
</feature>
<dbReference type="InterPro" id="IPR039539">
    <property type="entry name" value="Ras_GTPase_bind_prot"/>
</dbReference>
<evidence type="ECO:0000259" key="5">
    <source>
        <dbReference type="PROSITE" id="PS50102"/>
    </source>
</evidence>
<comment type="caution">
    <text evidence="7">The sequence shown here is derived from an EMBL/GenBank/DDBJ whole genome shotgun (WGS) entry which is preliminary data.</text>
</comment>
<evidence type="ECO:0000313" key="8">
    <source>
        <dbReference type="Proteomes" id="UP001372834"/>
    </source>
</evidence>
<dbReference type="Gene3D" id="3.10.450.50">
    <property type="match status" value="1"/>
</dbReference>
<dbReference type="GO" id="GO:0003729">
    <property type="term" value="F:mRNA binding"/>
    <property type="evidence" value="ECO:0007669"/>
    <property type="project" value="TreeGrafter"/>
</dbReference>
<evidence type="ECO:0000313" key="7">
    <source>
        <dbReference type="EMBL" id="KAK6644742.1"/>
    </source>
</evidence>
<dbReference type="Gene3D" id="3.30.70.330">
    <property type="match status" value="1"/>
</dbReference>
<proteinExistence type="predicted"/>
<protein>
    <recommendedName>
        <fullName evidence="9">Ras GTPase-activating protein-binding protein 2</fullName>
    </recommendedName>
</protein>
<dbReference type="InterPro" id="IPR032710">
    <property type="entry name" value="NTF2-like_dom_sf"/>
</dbReference>
<dbReference type="Pfam" id="PF00076">
    <property type="entry name" value="RRM_1"/>
    <property type="match status" value="1"/>
</dbReference>
<feature type="region of interest" description="Disordered" evidence="4">
    <location>
        <begin position="189"/>
        <end position="214"/>
    </location>
</feature>
<accession>A0AAN8XT60</accession>
<evidence type="ECO:0000256" key="2">
    <source>
        <dbReference type="ARBA" id="ARBA00022884"/>
    </source>
</evidence>
<feature type="domain" description="RRM" evidence="5">
    <location>
        <begin position="460"/>
        <end position="547"/>
    </location>
</feature>
<dbReference type="PROSITE" id="PS50177">
    <property type="entry name" value="NTF2_DOMAIN"/>
    <property type="match status" value="1"/>
</dbReference>
<dbReference type="CDD" id="cd00780">
    <property type="entry name" value="NTF2"/>
    <property type="match status" value="1"/>
</dbReference>
<feature type="compositionally biased region" description="Low complexity" evidence="4">
    <location>
        <begin position="579"/>
        <end position="599"/>
    </location>
</feature>
<evidence type="ECO:0000256" key="4">
    <source>
        <dbReference type="SAM" id="MobiDB-lite"/>
    </source>
</evidence>
<feature type="compositionally biased region" description="Gly residues" evidence="4">
    <location>
        <begin position="556"/>
        <end position="578"/>
    </location>
</feature>
<dbReference type="GO" id="GO:0005829">
    <property type="term" value="C:cytosol"/>
    <property type="evidence" value="ECO:0007669"/>
    <property type="project" value="TreeGrafter"/>
</dbReference>
<dbReference type="SUPFAM" id="SSF54427">
    <property type="entry name" value="NTF2-like"/>
    <property type="match status" value="1"/>
</dbReference>
<evidence type="ECO:0008006" key="9">
    <source>
        <dbReference type="Google" id="ProtNLM"/>
    </source>
</evidence>
<evidence type="ECO:0000259" key="6">
    <source>
        <dbReference type="PROSITE" id="PS50177"/>
    </source>
</evidence>
<keyword evidence="2 3" id="KW-0694">RNA-binding</keyword>
<comment type="subcellular location">
    <subcellularLocation>
        <location evidence="1">Cytoplasm</location>
        <location evidence="1">Stress granule</location>
    </subcellularLocation>
</comment>
<evidence type="ECO:0000256" key="3">
    <source>
        <dbReference type="PROSITE-ProRule" id="PRU00176"/>
    </source>
</evidence>
<dbReference type="GO" id="GO:0010494">
    <property type="term" value="C:cytoplasmic stress granule"/>
    <property type="evidence" value="ECO:0007669"/>
    <property type="project" value="UniProtKB-SubCell"/>
</dbReference>
<reference evidence="7 8" key="1">
    <citation type="submission" date="2023-10" db="EMBL/GenBank/DDBJ databases">
        <title>Genomes of two closely related lineages of the louse Polyplax serrata with different host specificities.</title>
        <authorList>
            <person name="Martinu J."/>
            <person name="Tarabai H."/>
            <person name="Stefka J."/>
            <person name="Hypsa V."/>
        </authorList>
    </citation>
    <scope>NUCLEOTIDE SEQUENCE [LARGE SCALE GENOMIC DNA]</scope>
    <source>
        <strain evidence="7">HR10_N</strain>
    </source>
</reference>
<dbReference type="SUPFAM" id="SSF54928">
    <property type="entry name" value="RNA-binding domain, RBD"/>
    <property type="match status" value="1"/>
</dbReference>